<dbReference type="AlphaFoldDB" id="A0A7I8IDQ6"/>
<dbReference type="EMBL" id="LR743589">
    <property type="protein sequence ID" value="CAA2616221.1"/>
    <property type="molecule type" value="Genomic_DNA"/>
</dbReference>
<protein>
    <submittedName>
        <fullName evidence="1">Uncharacterized protein</fullName>
    </submittedName>
</protein>
<evidence type="ECO:0000313" key="1">
    <source>
        <dbReference type="EMBL" id="CAA2616221.1"/>
    </source>
</evidence>
<sequence>MTKGPASIPPSHPYNLPISPCYQILSITSRSPI</sequence>
<keyword evidence="2" id="KW-1185">Reference proteome</keyword>
<dbReference type="Proteomes" id="UP001189122">
    <property type="component" value="Unassembled WGS sequence"/>
</dbReference>
<name>A0A7I8IDQ6_SPIIN</name>
<dbReference type="EMBL" id="CACRZD030000002">
    <property type="protein sequence ID" value="CAA6655906.1"/>
    <property type="molecule type" value="Genomic_DNA"/>
</dbReference>
<organism evidence="1">
    <name type="scientific">Spirodela intermedia</name>
    <name type="common">Intermediate duckweed</name>
    <dbReference type="NCBI Taxonomy" id="51605"/>
    <lineage>
        <taxon>Eukaryota</taxon>
        <taxon>Viridiplantae</taxon>
        <taxon>Streptophyta</taxon>
        <taxon>Embryophyta</taxon>
        <taxon>Tracheophyta</taxon>
        <taxon>Spermatophyta</taxon>
        <taxon>Magnoliopsida</taxon>
        <taxon>Liliopsida</taxon>
        <taxon>Araceae</taxon>
        <taxon>Lemnoideae</taxon>
        <taxon>Spirodela</taxon>
    </lineage>
</organism>
<evidence type="ECO:0000313" key="2">
    <source>
        <dbReference type="Proteomes" id="UP001189122"/>
    </source>
</evidence>
<reference evidence="1 2" key="1">
    <citation type="submission" date="2019-12" db="EMBL/GenBank/DDBJ databases">
        <authorList>
            <person name="Scholz U."/>
            <person name="Mascher M."/>
            <person name="Fiebig A."/>
        </authorList>
    </citation>
    <scope>NUCLEOTIDE SEQUENCE</scope>
</reference>
<accession>A0A7I8IDQ6</accession>
<proteinExistence type="predicted"/>
<gene>
    <name evidence="1" type="ORF">SI7747_02002446</name>
</gene>